<sequence length="681" mass="75787">MAEDIRLVVWDLDETFWKGTLTEGGIEYVDSHHAIVVELARRGIMSSVCSKNDPDPVMKILDERGASRYFIFPDISWNPKGPRLKDLIARVQLRPETVLFIDDNPSNRSEALAMVPGIQVADERIIGTLLSNPRTQGKDDSSFSRLQQYKSLEKKAQDQKTSGGSNEAFLRASHIRVEIDYDVEAHIERAIELINRTNQLNFTKLRLPEDLAAAKRELREQICPFDRHAGVVRVVDNYGDYGIIGFFLVDANKATKGDTVNASLVHFCFSCRTLGMGVEKWVYEKLGRPDLTVVGDVVSDLFGSEPIDWINQDGAVGSDRPADGGQKLESVVVYGGCEAEPLALYMKALSRQVRSIGHFAAGGLYLRMNSARVALGVLNRTEHEFASDAQAMGLPQKILCDNFFAAATAGTVFVFNFNIDINPHYALRHKKFGWELLVEPRFLPHTSLLGLSEEACRAHMEQCAGAYSADMQEQVVAAWQYAMETYEVVLKDSQLEHIADLRCLLDSIPQHCKAVVVVNHDKVRSSMSGENTVSNPAVLSYLAAVRELTSRYDYAAVVSVSEIIEDVSDLQEGGHYARHVYQKVARRIAELTRLSVGRTEPPVRQPWIDARHQFYLDAAGAKQSAATAVDAAYQALLGRAPDADARARAIDELVSKRLRFEDLLKAILNSGEFAQRRLTSV</sequence>
<dbReference type="OrthoDB" id="323926at2"/>
<protein>
    <recommendedName>
        <fullName evidence="3">HAD-IIIC family phosphatase</fullName>
    </recommendedName>
</protein>
<name>A0A7Z2G9H9_9BURK</name>
<dbReference type="InterPro" id="IPR036412">
    <property type="entry name" value="HAD-like_sf"/>
</dbReference>
<dbReference type="AlphaFoldDB" id="A0A7Z2G9H9"/>
<dbReference type="Gene3D" id="3.40.50.1000">
    <property type="entry name" value="HAD superfamily/HAD-like"/>
    <property type="match status" value="1"/>
</dbReference>
<dbReference type="InterPro" id="IPR023214">
    <property type="entry name" value="HAD_sf"/>
</dbReference>
<keyword evidence="2" id="KW-1185">Reference proteome</keyword>
<proteinExistence type="predicted"/>
<dbReference type="InterPro" id="IPR038255">
    <property type="entry name" value="PBS_linker_sf"/>
</dbReference>
<gene>
    <name evidence="1" type="ORF">FAZ97_21895</name>
</gene>
<dbReference type="Gene3D" id="1.10.3130.20">
    <property type="entry name" value="Phycobilisome linker domain"/>
    <property type="match status" value="1"/>
</dbReference>
<dbReference type="KEGG" id="pacp:FAZ97_21895"/>
<evidence type="ECO:0000313" key="1">
    <source>
        <dbReference type="EMBL" id="QGZ57557.1"/>
    </source>
</evidence>
<evidence type="ECO:0008006" key="3">
    <source>
        <dbReference type="Google" id="ProtNLM"/>
    </source>
</evidence>
<accession>A0A7Z2G9H9</accession>
<evidence type="ECO:0000313" key="2">
    <source>
        <dbReference type="Proteomes" id="UP000434209"/>
    </source>
</evidence>
<dbReference type="RefSeq" id="WP_158760501.1">
    <property type="nucleotide sequence ID" value="NZ_CP046910.1"/>
</dbReference>
<dbReference type="EMBL" id="CP046910">
    <property type="protein sequence ID" value="QGZ57557.1"/>
    <property type="molecule type" value="Genomic_DNA"/>
</dbReference>
<dbReference type="Proteomes" id="UP000434209">
    <property type="component" value="Chromosome 2"/>
</dbReference>
<organism evidence="1 2">
    <name type="scientific">Paraburkholderia acidiphila</name>
    <dbReference type="NCBI Taxonomy" id="2571747"/>
    <lineage>
        <taxon>Bacteria</taxon>
        <taxon>Pseudomonadati</taxon>
        <taxon>Pseudomonadota</taxon>
        <taxon>Betaproteobacteria</taxon>
        <taxon>Burkholderiales</taxon>
        <taxon>Burkholderiaceae</taxon>
        <taxon>Paraburkholderia</taxon>
    </lineage>
</organism>
<reference evidence="1 2" key="1">
    <citation type="submission" date="2019-12" db="EMBL/GenBank/DDBJ databases">
        <title>Paraburkholderia acidiphila 7Q-K02 sp. nov and Paraburkholderia acidisoli DHF22 sp. nov., two strains isolated from forest soil.</title>
        <authorList>
            <person name="Gao Z."/>
            <person name="Qiu L."/>
        </authorList>
    </citation>
    <scope>NUCLEOTIDE SEQUENCE [LARGE SCALE GENOMIC DNA]</scope>
    <source>
        <strain evidence="1 2">7Q-K02</strain>
    </source>
</reference>
<dbReference type="SUPFAM" id="SSF56784">
    <property type="entry name" value="HAD-like"/>
    <property type="match status" value="1"/>
</dbReference>